<dbReference type="GO" id="GO:0006044">
    <property type="term" value="P:N-acetylglucosamine metabolic process"/>
    <property type="evidence" value="ECO:0007669"/>
    <property type="project" value="TreeGrafter"/>
</dbReference>
<dbReference type="PANTHER" id="PTHR10704">
    <property type="entry name" value="CARBOHYDRATE SULFOTRANSFERASE"/>
    <property type="match status" value="1"/>
</dbReference>
<proteinExistence type="predicted"/>
<dbReference type="AlphaFoldDB" id="A0A7S2SDK7"/>
<dbReference type="Gene3D" id="3.40.50.300">
    <property type="entry name" value="P-loop containing nucleotide triphosphate hydrolases"/>
    <property type="match status" value="1"/>
</dbReference>
<name>A0A7S2SDK7_9STRA</name>
<keyword evidence="1" id="KW-0732">Signal</keyword>
<dbReference type="InterPro" id="IPR027417">
    <property type="entry name" value="P-loop_NTPase"/>
</dbReference>
<reference evidence="4" key="1">
    <citation type="submission" date="2021-01" db="EMBL/GenBank/DDBJ databases">
        <authorList>
            <person name="Corre E."/>
            <person name="Pelletier E."/>
            <person name="Niang G."/>
            <person name="Scheremetjew M."/>
            <person name="Finn R."/>
            <person name="Kale V."/>
            <person name="Holt S."/>
            <person name="Cochrane G."/>
            <person name="Meng A."/>
            <person name="Brown T."/>
            <person name="Cohen L."/>
        </authorList>
    </citation>
    <scope>NUCLEOTIDE SEQUENCE</scope>
    <source>
        <strain evidence="4">CCMP1243</strain>
    </source>
</reference>
<accession>A0A7S2SDK7</accession>
<evidence type="ECO:0000313" key="4">
    <source>
        <dbReference type="EMBL" id="CAD9695245.1"/>
    </source>
</evidence>
<gene>
    <name evidence="4" type="ORF">RMAR1173_LOCUS13084</name>
</gene>
<dbReference type="Pfam" id="PF00685">
    <property type="entry name" value="Sulfotransfer_1"/>
    <property type="match status" value="1"/>
</dbReference>
<feature type="domain" description="Exostosin GT47" evidence="3">
    <location>
        <begin position="636"/>
        <end position="845"/>
    </location>
</feature>
<feature type="chain" id="PRO_5030934433" description="Protein-tyrosine sulfotransferase" evidence="1">
    <location>
        <begin position="25"/>
        <end position="882"/>
    </location>
</feature>
<dbReference type="InterPro" id="IPR000863">
    <property type="entry name" value="Sulfotransferase_dom"/>
</dbReference>
<sequence length="882" mass="98631">MTRNHFFGGMEVLAFAALVLPALAAPPRGPSVLGRAVATLGQPARVLVWTHPRSGSTFLGEALSMHPDAFYLYEPCRAFEYEFSDVSSEACARLVTRLLSCSFLQEDINTLYGDVKAIFKSRVLRQPEFLGNRTSAEWKGEGGGKELYAPPAGRWEALKQVCLSSKARVVKEIRLAQNLVGKDGTRSIAAAFQILVKSGVQIVHLVRDPRAVLSSKMRLEAFCKGHGDRKQCIQQTCDDHRVVLFTARQSLPDPPGVFRIKLHMLVPATPAPPGRRRLARLQRVRPYLRLRYEDLASQPTAVLEALYNWLGLGALQAQQREWIHAHTEASHPDGDFKVVRNSTLAAQRWKSMLSGQVHDSIVRECGDVLLELDFMTREELQTYLPPWQTAPGTSIDGRVLGTSAKGSVVPGDGAALYMPPDRPPALPAAQADMEPGFSAWCGDVSTPTEGLLATGGHSLACPEDARDLALKVRQLTRQLPLTATARTGQHLRKVPSHAESRHNLNYHQILRSMAYTRWQSTTLEESGSEVRLSDCLAALKHQDAQSSGRAALCSAMTFLPAAAGEDPDPVGTCRLHNRSAEDFRLARTSATPPPLVSLIMLAKNDSCLFYDSSLYHTSLFYLGRKFQIPPPEPVKRFYMYEDPVFDYQPLVHCWRMFYELYPWEELSRAEMTQNTGALWLHETLKTHPLRTLDPEEAQLFIIPFDTFLSWTLDGECHSHTRRAEQVKRFLENSEYFQRHGGHDHLLISPWWGTARALQGPGGPSTSKWWTHSSPRLSRNGPDTLWSLLRRNAMLATVDEFFARDWNKVLVVPYVAHQLLTQSQEAAEAAAKNKTARGIKFYFRGGVSHGTSCIMSPSPPHTSRCFARIFQMHSHLPHLACSR</sequence>
<organism evidence="4">
    <name type="scientific">Rhizochromulina marina</name>
    <dbReference type="NCBI Taxonomy" id="1034831"/>
    <lineage>
        <taxon>Eukaryota</taxon>
        <taxon>Sar</taxon>
        <taxon>Stramenopiles</taxon>
        <taxon>Ochrophyta</taxon>
        <taxon>Dictyochophyceae</taxon>
        <taxon>Rhizochromulinales</taxon>
        <taxon>Rhizochromulina</taxon>
    </lineage>
</organism>
<evidence type="ECO:0008006" key="5">
    <source>
        <dbReference type="Google" id="ProtNLM"/>
    </source>
</evidence>
<evidence type="ECO:0000259" key="3">
    <source>
        <dbReference type="Pfam" id="PF03016"/>
    </source>
</evidence>
<dbReference type="EMBL" id="HBHJ01019774">
    <property type="protein sequence ID" value="CAD9695245.1"/>
    <property type="molecule type" value="Transcribed_RNA"/>
</dbReference>
<dbReference type="SUPFAM" id="SSF52540">
    <property type="entry name" value="P-loop containing nucleoside triphosphate hydrolases"/>
    <property type="match status" value="1"/>
</dbReference>
<dbReference type="GO" id="GO:0001517">
    <property type="term" value="F:N-acetylglucosamine 6-O-sulfotransferase activity"/>
    <property type="evidence" value="ECO:0007669"/>
    <property type="project" value="TreeGrafter"/>
</dbReference>
<dbReference type="InterPro" id="IPR051135">
    <property type="entry name" value="Gal/GlcNAc/GalNAc_ST"/>
</dbReference>
<protein>
    <recommendedName>
        <fullName evidence="5">Protein-tyrosine sulfotransferase</fullName>
    </recommendedName>
</protein>
<feature type="signal peptide" evidence="1">
    <location>
        <begin position="1"/>
        <end position="24"/>
    </location>
</feature>
<feature type="domain" description="Sulfotransferase" evidence="2">
    <location>
        <begin position="45"/>
        <end position="330"/>
    </location>
</feature>
<dbReference type="PANTHER" id="PTHR10704:SF44">
    <property type="entry name" value="LD35051P-RELATED"/>
    <property type="match status" value="1"/>
</dbReference>
<dbReference type="GO" id="GO:0006790">
    <property type="term" value="P:sulfur compound metabolic process"/>
    <property type="evidence" value="ECO:0007669"/>
    <property type="project" value="TreeGrafter"/>
</dbReference>
<evidence type="ECO:0000256" key="1">
    <source>
        <dbReference type="SAM" id="SignalP"/>
    </source>
</evidence>
<dbReference type="InterPro" id="IPR040911">
    <property type="entry name" value="Exostosin_GT47"/>
</dbReference>
<dbReference type="Pfam" id="PF03016">
    <property type="entry name" value="Exostosin_GT47"/>
    <property type="match status" value="1"/>
</dbReference>
<evidence type="ECO:0000259" key="2">
    <source>
        <dbReference type="Pfam" id="PF00685"/>
    </source>
</evidence>